<dbReference type="SUPFAM" id="SSF51120">
    <property type="entry name" value="beta-Roll"/>
    <property type="match status" value="1"/>
</dbReference>
<dbReference type="PANTHER" id="PTHR42976:SF1">
    <property type="entry name" value="GH18 DOMAIN-CONTAINING PROTEIN-RELATED"/>
    <property type="match status" value="1"/>
</dbReference>
<dbReference type="Proteomes" id="UP000299367">
    <property type="component" value="Unassembled WGS sequence"/>
</dbReference>
<dbReference type="InterPro" id="IPR038081">
    <property type="entry name" value="CalX-like_sf"/>
</dbReference>
<dbReference type="AlphaFoldDB" id="A0A480AEU1"/>
<dbReference type="GO" id="GO:0005509">
    <property type="term" value="F:calcium ion binding"/>
    <property type="evidence" value="ECO:0007669"/>
    <property type="project" value="InterPro"/>
</dbReference>
<dbReference type="Gene3D" id="2.150.10.10">
    <property type="entry name" value="Serralysin-like metalloprotease, C-terminal"/>
    <property type="match status" value="1"/>
</dbReference>
<sequence length="1116" mass="114823">MAKSTKTVVFIDPNVTDWQNLVNGVEPGSLVFIIDQTRDGIRQITDKLAALTDIDSVQIISHGGEGSLSLGSTQLNSATLNSYSSQLQQWGQSLTTTGDILLYGCDVAGGVIGKAFVQQISQLTGADVAASDDLTGSAALGGDWLLEYATGLIEAPLALQIQAMEAYTAVLPNTTLFAPYVDVTLWPTPDIAAISQATGVKIFNLAFINEDSLTAGVKGVWGGYSTYDPGTGWYKDKITALRAIGGDVIFGFGGAIGTEIAQAATTVAQAQTAYKTIIDTYGANNGTIRLNFDIEGAAVADSTSNNRRNQALYQLQQSYASQGINISVSLTLPVLPTGLDSSGLNIVQSALTAGVKLDYVNVMAMDYGDSAAPITTQKTMGYYAIQAAQSTEAQIKTAYQNIGVTLTDAQAWAKIGVTPMIGVNDVPTEKFTQADATQLADFANTVGMGMTSFWSINRDQPSPAGGGPLYQYSNIPQQTYEFSQIFFNATNNITPPTITLAVSPSSVLENGPNNLIYTFTRTEATTNALTVNYGVTGTADSSDYTGATPGTGKTITFAAGASTATLTIDPTGDSTPESDETVVLTLASGTGYTVGTTTAVTGTITNDDVVASPSITLAVSPSSVLENGTTNLIYTFTRTKATTNALTVNYGVTGTADSSDYTGATPGTGKTITFAAGASTATLTIDPTGDSTPESNETVVLTLASGTGYTVGTTTTVTGTITNDDIVASPSITLAVSPGSVLEDGTANLIYTFTRTGTTTNALTVNYGVAGTAIFNNDYTQIGAVGFTPTTGTITFAAGSSTKTLTIDPTGDSTVESNETVALTLTTGTGYTIGTTTAVTGTITNDDVVASPSITLAVSPSSVLENGTTNLIYTFTRTGATTNALTVNYNVAGTATFNNDYTQIGAATFTATTGTITFAAGSSTKTLTIDPTADTTVESNETVALTLTTGTGYTIGTTTAVTGTITNDDTTGPLTLTGDATSNNLVGGSGNDTFLGMGGNDTLTGGLGADRFRFNSPSDGMDTITDFSKADGDKIELFGIGFNSLVWTDGVSNALAPSVFSVGTSANSWTNSIIYNNSNGIVYFDADALGSGSQVALAQLSPGLNLTNQDFIVSWV</sequence>
<dbReference type="EMBL" id="BJCF01000047">
    <property type="protein sequence ID" value="GCL43650.1"/>
    <property type="molecule type" value="Genomic_DNA"/>
</dbReference>
<evidence type="ECO:0000256" key="2">
    <source>
        <dbReference type="ARBA" id="ARBA00022737"/>
    </source>
</evidence>
<dbReference type="InterPro" id="IPR011049">
    <property type="entry name" value="Serralysin-like_metalloprot_C"/>
</dbReference>
<dbReference type="Gene3D" id="3.20.20.80">
    <property type="entry name" value="Glycosidases"/>
    <property type="match status" value="1"/>
</dbReference>
<keyword evidence="2" id="KW-0677">Repeat</keyword>
<gene>
    <name evidence="5" type="ORF">NIES80_33680</name>
</gene>
<dbReference type="GO" id="GO:0005975">
    <property type="term" value="P:carbohydrate metabolic process"/>
    <property type="evidence" value="ECO:0007669"/>
    <property type="project" value="InterPro"/>
</dbReference>
<name>A0A480AEU1_9CYAN</name>
<reference evidence="6" key="1">
    <citation type="submission" date="2019-02" db="EMBL/GenBank/DDBJ databases">
        <title>Draft genome sequence of Dolichospermum planctonicum NIES-80.</title>
        <authorList>
            <person name="Yamaguchi H."/>
            <person name="Suzuki S."/>
            <person name="Kawachi M."/>
        </authorList>
    </citation>
    <scope>NUCLEOTIDE SEQUENCE [LARGE SCALE GENOMIC DNA]</scope>
    <source>
        <strain evidence="6">NIES-80</strain>
    </source>
</reference>
<dbReference type="PANTHER" id="PTHR42976">
    <property type="entry name" value="BIFUNCTIONAL CHITINASE/LYSOZYME-RELATED"/>
    <property type="match status" value="1"/>
</dbReference>
<keyword evidence="3" id="KW-0106">Calcium</keyword>
<dbReference type="SUPFAM" id="SSF51445">
    <property type="entry name" value="(Trans)glycosidases"/>
    <property type="match status" value="1"/>
</dbReference>
<organism evidence="5 6">
    <name type="scientific">Dolichospermum planctonicum</name>
    <dbReference type="NCBI Taxonomy" id="136072"/>
    <lineage>
        <taxon>Bacteria</taxon>
        <taxon>Bacillati</taxon>
        <taxon>Cyanobacteriota</taxon>
        <taxon>Cyanophyceae</taxon>
        <taxon>Nostocales</taxon>
        <taxon>Aphanizomenonaceae</taxon>
        <taxon>Dolichospermum</taxon>
    </lineage>
</organism>
<dbReference type="RefSeq" id="WP_137909108.1">
    <property type="nucleotide sequence ID" value="NZ_BJCF01000047.1"/>
</dbReference>
<evidence type="ECO:0000256" key="3">
    <source>
        <dbReference type="ARBA" id="ARBA00022837"/>
    </source>
</evidence>
<dbReference type="Gene3D" id="2.60.40.2030">
    <property type="match status" value="4"/>
</dbReference>
<dbReference type="InterPro" id="IPR025592">
    <property type="entry name" value="DUF4347"/>
</dbReference>
<comment type="caution">
    <text evidence="5">The sequence shown here is derived from an EMBL/GenBank/DDBJ whole genome shotgun (WGS) entry which is preliminary data.</text>
</comment>
<dbReference type="OrthoDB" id="468610at2"/>
<proteinExistence type="predicted"/>
<evidence type="ECO:0000256" key="1">
    <source>
        <dbReference type="ARBA" id="ARBA00022729"/>
    </source>
</evidence>
<dbReference type="InterPro" id="IPR052750">
    <property type="entry name" value="GH18_Chitinase"/>
</dbReference>
<dbReference type="Pfam" id="PF00353">
    <property type="entry name" value="HemolysinCabind"/>
    <property type="match status" value="1"/>
</dbReference>
<evidence type="ECO:0000259" key="4">
    <source>
        <dbReference type="PROSITE" id="PS51910"/>
    </source>
</evidence>
<dbReference type="CDD" id="cd06543">
    <property type="entry name" value="GH18_PF-ChiA-like"/>
    <property type="match status" value="1"/>
</dbReference>
<dbReference type="Pfam" id="PF14252">
    <property type="entry name" value="DUF4347"/>
    <property type="match status" value="1"/>
</dbReference>
<dbReference type="InterPro" id="IPR001343">
    <property type="entry name" value="Hemolysn_Ca-bd"/>
</dbReference>
<evidence type="ECO:0000313" key="6">
    <source>
        <dbReference type="Proteomes" id="UP000299367"/>
    </source>
</evidence>
<dbReference type="PROSITE" id="PS51910">
    <property type="entry name" value="GH18_2"/>
    <property type="match status" value="1"/>
</dbReference>
<dbReference type="GO" id="GO:0007154">
    <property type="term" value="P:cell communication"/>
    <property type="evidence" value="ECO:0007669"/>
    <property type="project" value="InterPro"/>
</dbReference>
<feature type="domain" description="GH18" evidence="4">
    <location>
        <begin position="180"/>
        <end position="493"/>
    </location>
</feature>
<dbReference type="GO" id="GO:0016020">
    <property type="term" value="C:membrane"/>
    <property type="evidence" value="ECO:0007669"/>
    <property type="project" value="InterPro"/>
</dbReference>
<dbReference type="SMART" id="SM00237">
    <property type="entry name" value="Calx_beta"/>
    <property type="match status" value="3"/>
</dbReference>
<accession>A0A480AEU1</accession>
<dbReference type="Pfam" id="PF03160">
    <property type="entry name" value="Calx-beta"/>
    <property type="match status" value="4"/>
</dbReference>
<dbReference type="InterPro" id="IPR001223">
    <property type="entry name" value="Glyco_hydro18_cat"/>
</dbReference>
<evidence type="ECO:0000313" key="5">
    <source>
        <dbReference type="EMBL" id="GCL43650.1"/>
    </source>
</evidence>
<protein>
    <recommendedName>
        <fullName evidence="4">GH18 domain-containing protein</fullName>
    </recommendedName>
</protein>
<dbReference type="InterPro" id="IPR017853">
    <property type="entry name" value="GH"/>
</dbReference>
<keyword evidence="1" id="KW-0732">Signal</keyword>
<dbReference type="InterPro" id="IPR003644">
    <property type="entry name" value="Calx_beta"/>
</dbReference>
<dbReference type="SUPFAM" id="SSF141072">
    <property type="entry name" value="CalX-like"/>
    <property type="match status" value="4"/>
</dbReference>